<dbReference type="NCBIfam" id="NF006914">
    <property type="entry name" value="PRK09404.1"/>
    <property type="match status" value="1"/>
</dbReference>
<dbReference type="GO" id="GO:0006099">
    <property type="term" value="P:tricarboxylic acid cycle"/>
    <property type="evidence" value="ECO:0007669"/>
    <property type="project" value="TreeGrafter"/>
</dbReference>
<keyword evidence="4 7" id="KW-0560">Oxidoreductase</keyword>
<evidence type="ECO:0000313" key="7">
    <source>
        <dbReference type="EMBL" id="MBA0084589.1"/>
    </source>
</evidence>
<dbReference type="PANTHER" id="PTHR23152:SF4">
    <property type="entry name" value="2-OXOADIPATE DEHYDROGENASE COMPLEX COMPONENT E1"/>
    <property type="match status" value="1"/>
</dbReference>
<dbReference type="Gene3D" id="3.40.50.11610">
    <property type="entry name" value="Multifunctional 2-oxoglutarate metabolism enzyme, C-terminal domain"/>
    <property type="match status" value="1"/>
</dbReference>
<keyword evidence="8" id="KW-1185">Reference proteome</keyword>
<dbReference type="InterPro" id="IPR005475">
    <property type="entry name" value="Transketolase-like_Pyr-bd"/>
</dbReference>
<dbReference type="SMART" id="SM00861">
    <property type="entry name" value="Transket_pyr"/>
    <property type="match status" value="1"/>
</dbReference>
<gene>
    <name evidence="7" type="ORF">HRJ53_06320</name>
</gene>
<comment type="caution">
    <text evidence="7">The sequence shown here is derived from an EMBL/GenBank/DDBJ whole genome shotgun (WGS) entry which is preliminary data.</text>
</comment>
<organism evidence="7 8">
    <name type="scientific">Candidatus Acidiferrum panamense</name>
    <dbReference type="NCBI Taxonomy" id="2741543"/>
    <lineage>
        <taxon>Bacteria</taxon>
        <taxon>Pseudomonadati</taxon>
        <taxon>Acidobacteriota</taxon>
        <taxon>Terriglobia</taxon>
        <taxon>Candidatus Acidiferrales</taxon>
        <taxon>Candidatus Acidiferrum</taxon>
    </lineage>
</organism>
<dbReference type="InterPro" id="IPR001017">
    <property type="entry name" value="DH_E1"/>
</dbReference>
<evidence type="ECO:0000256" key="2">
    <source>
        <dbReference type="ARBA" id="ARBA00003906"/>
    </source>
</evidence>
<dbReference type="Pfam" id="PF02779">
    <property type="entry name" value="Transket_pyr"/>
    <property type="match status" value="1"/>
</dbReference>
<dbReference type="EMBL" id="JACDQQ010000628">
    <property type="protein sequence ID" value="MBA0084589.1"/>
    <property type="molecule type" value="Genomic_DNA"/>
</dbReference>
<keyword evidence="5" id="KW-0786">Thiamine pyrophosphate</keyword>
<evidence type="ECO:0000313" key="8">
    <source>
        <dbReference type="Proteomes" id="UP000567293"/>
    </source>
</evidence>
<dbReference type="InterPro" id="IPR029061">
    <property type="entry name" value="THDP-binding"/>
</dbReference>
<dbReference type="Gene3D" id="3.40.50.970">
    <property type="match status" value="1"/>
</dbReference>
<dbReference type="Proteomes" id="UP000567293">
    <property type="component" value="Unassembled WGS sequence"/>
</dbReference>
<dbReference type="InterPro" id="IPR031717">
    <property type="entry name" value="ODO-1/KGD_C"/>
</dbReference>
<dbReference type="GO" id="GO:0004591">
    <property type="term" value="F:oxoglutarate dehydrogenase (succinyl-transferring) activity"/>
    <property type="evidence" value="ECO:0007669"/>
    <property type="project" value="UniProtKB-EC"/>
</dbReference>
<evidence type="ECO:0000256" key="5">
    <source>
        <dbReference type="ARBA" id="ARBA00023052"/>
    </source>
</evidence>
<comment type="function">
    <text evidence="2">E1 component of the 2-oxoglutarate dehydrogenase (OGDH) complex which catalyzes the decarboxylation of 2-oxoglutarate, the first step in the conversion of 2-oxoglutarate to succinyl-CoA and CO(2).</text>
</comment>
<dbReference type="InterPro" id="IPR042179">
    <property type="entry name" value="KGD_C_sf"/>
</dbReference>
<evidence type="ECO:0000256" key="3">
    <source>
        <dbReference type="ARBA" id="ARBA00012280"/>
    </source>
</evidence>
<protein>
    <recommendedName>
        <fullName evidence="3">oxoglutarate dehydrogenase (succinyl-transferring)</fullName>
        <ecNumber evidence="3">1.2.4.2</ecNumber>
    </recommendedName>
</protein>
<dbReference type="Gene3D" id="3.40.50.12470">
    <property type="match status" value="1"/>
</dbReference>
<reference evidence="7" key="1">
    <citation type="submission" date="2020-06" db="EMBL/GenBank/DDBJ databases">
        <title>Legume-microbial interactions unlock mineral nutrients during tropical forest succession.</title>
        <authorList>
            <person name="Epihov D.Z."/>
        </authorList>
    </citation>
    <scope>NUCLEOTIDE SEQUENCE [LARGE SCALE GENOMIC DNA]</scope>
    <source>
        <strain evidence="7">Pan2503</strain>
    </source>
</reference>
<dbReference type="Pfam" id="PF00676">
    <property type="entry name" value="E1_dh"/>
    <property type="match status" value="1"/>
</dbReference>
<dbReference type="GO" id="GO:0030976">
    <property type="term" value="F:thiamine pyrophosphate binding"/>
    <property type="evidence" value="ECO:0007669"/>
    <property type="project" value="InterPro"/>
</dbReference>
<proteinExistence type="predicted"/>
<evidence type="ECO:0000256" key="4">
    <source>
        <dbReference type="ARBA" id="ARBA00023002"/>
    </source>
</evidence>
<dbReference type="AlphaFoldDB" id="A0A7V8NNH4"/>
<dbReference type="EC" id="1.2.4.2" evidence="3"/>
<dbReference type="Pfam" id="PF16870">
    <property type="entry name" value="OxoGdeHyase_C"/>
    <property type="match status" value="1"/>
</dbReference>
<dbReference type="SUPFAM" id="SSF52518">
    <property type="entry name" value="Thiamin diphosphate-binding fold (THDP-binding)"/>
    <property type="match status" value="2"/>
</dbReference>
<evidence type="ECO:0000259" key="6">
    <source>
        <dbReference type="SMART" id="SM00861"/>
    </source>
</evidence>
<comment type="cofactor">
    <cofactor evidence="1">
        <name>thiamine diphosphate</name>
        <dbReference type="ChEBI" id="CHEBI:58937"/>
    </cofactor>
</comment>
<dbReference type="GO" id="GO:0005829">
    <property type="term" value="C:cytosol"/>
    <property type="evidence" value="ECO:0007669"/>
    <property type="project" value="TreeGrafter"/>
</dbReference>
<accession>A0A7V8NNH4</accession>
<evidence type="ECO:0000256" key="1">
    <source>
        <dbReference type="ARBA" id="ARBA00001964"/>
    </source>
</evidence>
<name>A0A7V8NNH4_9BACT</name>
<feature type="domain" description="Transketolase-like pyrimidine-binding" evidence="6">
    <location>
        <begin position="303"/>
        <end position="496"/>
    </location>
</feature>
<sequence length="556" mass="62444">KYHLGYHSVRRLASGAEVEIRLSSNPSHLEAVDPIVEGKARARQRIRGDTEHRRKVLPLLVHGDAAFIAQGIVAETLNLSQLPGYSTGGTIHIVVNNQIGFTTLPKDGRSSAYATDVAKMIEAPIFHVNGDDPLAVEFVSDMAFDFRQQFGRDVVIDLYSYRRYGHNEGDEPSFTQPDLYAKIEKRPSVTQLYKRELLEAGTLSENDAASLETEFALRLEMTRDEVKAIEKRKASEKAKFRESTAIFQPDYTSESEPTAISEKTLKTIVDGLTRTPEGFQIQPKIKRIVLDHQRKIFEDGGPYEWHYAEALAFGSLVLEGIPVRLSGQDSSRGTFSTRHSVLYDAKTGNPYVPLMHLAEKQARICIYNSPLSEAAVLGFDYGYSLDYPKMLCLWEAQFGDFANGAQTIIDQFIVSAESKWQGPSGIVLLLPHGYEGQGPEHSNARLERFLQACAEDNIQVCNFTTAAQYFHVLRRQMKRDFIKPLIIMTPKSLLRAKFASSAAEEFIHGRFEEILGAPEAGPPDKVKRIIFCSGKVYYDLLNYRAQRKIDDAAIIR</sequence>
<feature type="non-terminal residue" evidence="7">
    <location>
        <position position="556"/>
    </location>
</feature>
<dbReference type="GO" id="GO:0045252">
    <property type="term" value="C:oxoglutarate dehydrogenase complex"/>
    <property type="evidence" value="ECO:0007669"/>
    <property type="project" value="TreeGrafter"/>
</dbReference>
<dbReference type="PANTHER" id="PTHR23152">
    <property type="entry name" value="2-OXOGLUTARATE DEHYDROGENASE"/>
    <property type="match status" value="1"/>
</dbReference>
<feature type="non-terminal residue" evidence="7">
    <location>
        <position position="1"/>
    </location>
</feature>
<dbReference type="InterPro" id="IPR011603">
    <property type="entry name" value="2oxoglutarate_DH_E1"/>
</dbReference>